<feature type="transmembrane region" description="Helical" evidence="1">
    <location>
        <begin position="174"/>
        <end position="197"/>
    </location>
</feature>
<accession>A0A9P4IY21</accession>
<name>A0A9P4IY21_9PEZI</name>
<keyword evidence="1" id="KW-0472">Membrane</keyword>
<dbReference type="OrthoDB" id="3344043at2759"/>
<sequence>MSPNGKLKGHVDQREDVVPQVRHIKNRIATITWSFSIATLPILLLNAALIYLVFRFRVKVDTIPFPRLAYPFLVDGSAYYINLSPTFLIFVSSWASSAAPLCAGMLVTLGSFPICKAYLTKIKRGDESALPTPYQLSLIIRFFNGGSFNALWFWLLYCFGWRRRQGQSAPVKQVALITIMATLLGVAVFLADTWLHVSTKSVNVPMLASMGYPPSLSFGLAPQYTSARCSGAAGAHNCAFNFTPTSAFLRNSSTSLQVLHNTSSLATVSSYTDERGSFAYYSPPSDPSLSTIDYTASTYGIQTQCRPVSQQCFLIKNNNTDFSQWLFNCSSVLYHFEGPRGEVIMNYVGGLSVYFPNASLIQDEEATPNPITNPYNLGYAILYVNGSITRFYITNSNDSVANYFQAPMALTHVADASLQVNMEAATATSDTADQVAQKFAASYGKIALAIGSQVMQRNPTTVAQERSMQLLTKLETLPFYTLLIVNMIFVMAGVVLAALAVASVTDPTVNDLQHQLSVPGLVADRFEGSRARRGASHMELLFEESEGGKSGRVVILPSKEGGMEFKLRRSNMCSIG</sequence>
<feature type="transmembrane region" description="Helical" evidence="1">
    <location>
        <begin position="477"/>
        <end position="502"/>
    </location>
</feature>
<comment type="caution">
    <text evidence="2">The sequence shown here is derived from an EMBL/GenBank/DDBJ whole genome shotgun (WGS) entry which is preliminary data.</text>
</comment>
<dbReference type="Proteomes" id="UP000799439">
    <property type="component" value="Unassembled WGS sequence"/>
</dbReference>
<proteinExistence type="predicted"/>
<reference evidence="2" key="1">
    <citation type="journal article" date="2020" name="Stud. Mycol.">
        <title>101 Dothideomycetes genomes: a test case for predicting lifestyles and emergence of pathogens.</title>
        <authorList>
            <person name="Haridas S."/>
            <person name="Albert R."/>
            <person name="Binder M."/>
            <person name="Bloem J."/>
            <person name="Labutti K."/>
            <person name="Salamov A."/>
            <person name="Andreopoulos B."/>
            <person name="Baker S."/>
            <person name="Barry K."/>
            <person name="Bills G."/>
            <person name="Bluhm B."/>
            <person name="Cannon C."/>
            <person name="Castanera R."/>
            <person name="Culley D."/>
            <person name="Daum C."/>
            <person name="Ezra D."/>
            <person name="Gonzalez J."/>
            <person name="Henrissat B."/>
            <person name="Kuo A."/>
            <person name="Liang C."/>
            <person name="Lipzen A."/>
            <person name="Lutzoni F."/>
            <person name="Magnuson J."/>
            <person name="Mondo S."/>
            <person name="Nolan M."/>
            <person name="Ohm R."/>
            <person name="Pangilinan J."/>
            <person name="Park H.-J."/>
            <person name="Ramirez L."/>
            <person name="Alfaro M."/>
            <person name="Sun H."/>
            <person name="Tritt A."/>
            <person name="Yoshinaga Y."/>
            <person name="Zwiers L.-H."/>
            <person name="Turgeon B."/>
            <person name="Goodwin S."/>
            <person name="Spatafora J."/>
            <person name="Crous P."/>
            <person name="Grigoriev I."/>
        </authorList>
    </citation>
    <scope>NUCLEOTIDE SEQUENCE</scope>
    <source>
        <strain evidence="2">CBS 260.36</strain>
    </source>
</reference>
<feature type="transmembrane region" description="Helical" evidence="1">
    <location>
        <begin position="139"/>
        <end position="162"/>
    </location>
</feature>
<evidence type="ECO:0000313" key="3">
    <source>
        <dbReference type="Proteomes" id="UP000799439"/>
    </source>
</evidence>
<dbReference type="AlphaFoldDB" id="A0A9P4IY21"/>
<feature type="transmembrane region" description="Helical" evidence="1">
    <location>
        <begin position="98"/>
        <end position="119"/>
    </location>
</feature>
<keyword evidence="1" id="KW-0812">Transmembrane</keyword>
<gene>
    <name evidence="2" type="ORF">K461DRAFT_313753</name>
</gene>
<evidence type="ECO:0000313" key="2">
    <source>
        <dbReference type="EMBL" id="KAF2151988.1"/>
    </source>
</evidence>
<organism evidence="2 3">
    <name type="scientific">Myriangium duriaei CBS 260.36</name>
    <dbReference type="NCBI Taxonomy" id="1168546"/>
    <lineage>
        <taxon>Eukaryota</taxon>
        <taxon>Fungi</taxon>
        <taxon>Dikarya</taxon>
        <taxon>Ascomycota</taxon>
        <taxon>Pezizomycotina</taxon>
        <taxon>Dothideomycetes</taxon>
        <taxon>Dothideomycetidae</taxon>
        <taxon>Myriangiales</taxon>
        <taxon>Myriangiaceae</taxon>
        <taxon>Myriangium</taxon>
    </lineage>
</organism>
<keyword evidence="3" id="KW-1185">Reference proteome</keyword>
<dbReference type="EMBL" id="ML996087">
    <property type="protein sequence ID" value="KAF2151988.1"/>
    <property type="molecule type" value="Genomic_DNA"/>
</dbReference>
<feature type="transmembrane region" description="Helical" evidence="1">
    <location>
        <begin position="31"/>
        <end position="56"/>
    </location>
</feature>
<protein>
    <submittedName>
        <fullName evidence="2">Uncharacterized protein</fullName>
    </submittedName>
</protein>
<evidence type="ECO:0000256" key="1">
    <source>
        <dbReference type="SAM" id="Phobius"/>
    </source>
</evidence>
<keyword evidence="1" id="KW-1133">Transmembrane helix</keyword>